<reference evidence="3" key="1">
    <citation type="submission" date="2017-05" db="EMBL/GenBank/DDBJ databases">
        <authorList>
            <person name="Sung H."/>
        </authorList>
    </citation>
    <scope>NUCLEOTIDE SEQUENCE [LARGE SCALE GENOMIC DNA]</scope>
    <source>
        <strain evidence="3">AR23208</strain>
    </source>
</reference>
<dbReference type="SUPFAM" id="SSF50800">
    <property type="entry name" value="PK beta-barrel domain-like"/>
    <property type="match status" value="1"/>
</dbReference>
<dbReference type="GO" id="GO:0030151">
    <property type="term" value="F:molybdenum ion binding"/>
    <property type="evidence" value="ECO:0007669"/>
    <property type="project" value="InterPro"/>
</dbReference>
<dbReference type="PROSITE" id="PS51340">
    <property type="entry name" value="MOSC"/>
    <property type="match status" value="1"/>
</dbReference>
<protein>
    <submittedName>
        <fullName evidence="2">MOSC domain-containing protein</fullName>
    </submittedName>
</protein>
<evidence type="ECO:0000313" key="3">
    <source>
        <dbReference type="Proteomes" id="UP000195437"/>
    </source>
</evidence>
<dbReference type="Pfam" id="PF03473">
    <property type="entry name" value="MOSC"/>
    <property type="match status" value="1"/>
</dbReference>
<dbReference type="RefSeq" id="WP_087457793.1">
    <property type="nucleotide sequence ID" value="NZ_CP021434.1"/>
</dbReference>
<organism evidence="2 3">
    <name type="scientific">Tumebacillus avium</name>
    <dbReference type="NCBI Taxonomy" id="1903704"/>
    <lineage>
        <taxon>Bacteria</taxon>
        <taxon>Bacillati</taxon>
        <taxon>Bacillota</taxon>
        <taxon>Bacilli</taxon>
        <taxon>Bacillales</taxon>
        <taxon>Alicyclobacillaceae</taxon>
        <taxon>Tumebacillus</taxon>
    </lineage>
</organism>
<evidence type="ECO:0000259" key="1">
    <source>
        <dbReference type="PROSITE" id="PS51340"/>
    </source>
</evidence>
<dbReference type="InterPro" id="IPR011037">
    <property type="entry name" value="Pyrv_Knase-like_insert_dom_sf"/>
</dbReference>
<dbReference type="OrthoDB" id="581532at2"/>
<dbReference type="KEGG" id="tum:CBW65_16820"/>
<sequence length="241" mass="27029">MDFKYEFAGTVKEIRRYPVKSILGESLSSVSIDHRGLFGDRLWAIKNSDGKFGSGKTTRRFQLMKGLFNYRARYVGADLIVTMPDGTDYRVEDHTFNEALSESLGIQAALTREDSISHFDEGPISIITTSAIHKLSQELDEPVDPRRFRANLLLDTEATGFPESDWINRPIKIGPTAILRVVAPLQRCVMVNNAQEEVKQDARVLKTLADHHGGIFGVWAKVECHGEINVGDEANLLEINR</sequence>
<dbReference type="InterPro" id="IPR005302">
    <property type="entry name" value="MoCF_Sase_C"/>
</dbReference>
<dbReference type="Gene3D" id="2.40.33.20">
    <property type="entry name" value="PK beta-barrel domain-like"/>
    <property type="match status" value="1"/>
</dbReference>
<keyword evidence="3" id="KW-1185">Reference proteome</keyword>
<dbReference type="AlphaFoldDB" id="A0A1Y0ISV6"/>
<accession>A0A1Y0ISV6</accession>
<proteinExistence type="predicted"/>
<dbReference type="Proteomes" id="UP000195437">
    <property type="component" value="Chromosome"/>
</dbReference>
<gene>
    <name evidence="2" type="ORF">CBW65_16820</name>
</gene>
<dbReference type="Pfam" id="PF03476">
    <property type="entry name" value="MOSC_N"/>
    <property type="match status" value="1"/>
</dbReference>
<evidence type="ECO:0000313" key="2">
    <source>
        <dbReference type="EMBL" id="ARU62434.1"/>
    </source>
</evidence>
<dbReference type="EMBL" id="CP021434">
    <property type="protein sequence ID" value="ARU62434.1"/>
    <property type="molecule type" value="Genomic_DNA"/>
</dbReference>
<dbReference type="GO" id="GO:0003824">
    <property type="term" value="F:catalytic activity"/>
    <property type="evidence" value="ECO:0007669"/>
    <property type="project" value="InterPro"/>
</dbReference>
<dbReference type="InterPro" id="IPR005303">
    <property type="entry name" value="MOCOS_middle"/>
</dbReference>
<dbReference type="GO" id="GO:0030170">
    <property type="term" value="F:pyridoxal phosphate binding"/>
    <property type="evidence" value="ECO:0007669"/>
    <property type="project" value="InterPro"/>
</dbReference>
<feature type="domain" description="MOSC" evidence="1">
    <location>
        <begin position="89"/>
        <end position="237"/>
    </location>
</feature>
<name>A0A1Y0ISV6_9BACL</name>